<dbReference type="Proteomes" id="UP000054107">
    <property type="component" value="Unassembled WGS sequence"/>
</dbReference>
<evidence type="ECO:0000313" key="1">
    <source>
        <dbReference type="EMBL" id="CEP16661.1"/>
    </source>
</evidence>
<dbReference type="AlphaFoldDB" id="A0A0B7NDT3"/>
<reference evidence="1 2" key="1">
    <citation type="submission" date="2014-09" db="EMBL/GenBank/DDBJ databases">
        <authorList>
            <person name="Ellenberger Sabrina"/>
        </authorList>
    </citation>
    <scope>NUCLEOTIDE SEQUENCE [LARGE SCALE GENOMIC DNA]</scope>
    <source>
        <strain evidence="1 2">CBS 412.66</strain>
    </source>
</reference>
<name>A0A0B7NDT3_9FUNG</name>
<proteinExistence type="predicted"/>
<evidence type="ECO:0000313" key="2">
    <source>
        <dbReference type="Proteomes" id="UP000054107"/>
    </source>
</evidence>
<dbReference type="STRING" id="35722.A0A0B7NDT3"/>
<dbReference type="EMBL" id="LN733222">
    <property type="protein sequence ID" value="CEP16661.1"/>
    <property type="molecule type" value="Genomic_DNA"/>
</dbReference>
<sequence length="153" mass="18199">MRLICHIKYFLETWRQSKKRSQSSKAKEPDPVQFVAVEDHVPNCLDSNGRFSEKLISAYESNLTEIAYGDTIKSRSHNTSITYYYKQVEFLFFYKKVYAGDPAISRFQVRDTKLLVFLGREFVEREIRKAGEILMKQRYSWHGKFRSSDQYKK</sequence>
<accession>A0A0B7NDT3</accession>
<keyword evidence="2" id="KW-1185">Reference proteome</keyword>
<organism evidence="1 2">
    <name type="scientific">Parasitella parasitica</name>
    <dbReference type="NCBI Taxonomy" id="35722"/>
    <lineage>
        <taxon>Eukaryota</taxon>
        <taxon>Fungi</taxon>
        <taxon>Fungi incertae sedis</taxon>
        <taxon>Mucoromycota</taxon>
        <taxon>Mucoromycotina</taxon>
        <taxon>Mucoromycetes</taxon>
        <taxon>Mucorales</taxon>
        <taxon>Mucorineae</taxon>
        <taxon>Mucoraceae</taxon>
        <taxon>Parasitella</taxon>
    </lineage>
</organism>
<gene>
    <name evidence="1" type="primary">PARPA_10933.1 scaffold 41991</name>
</gene>
<protein>
    <submittedName>
        <fullName evidence="1">Uncharacterized protein</fullName>
    </submittedName>
</protein>